<dbReference type="AlphaFoldDB" id="G4Z7F8"/>
<dbReference type="GeneID" id="20645796"/>
<proteinExistence type="predicted"/>
<name>G4Z7F8_PHYSP</name>
<dbReference type="InParanoid" id="G4Z7F8"/>
<evidence type="ECO:0000313" key="3">
    <source>
        <dbReference type="Proteomes" id="UP000002640"/>
    </source>
</evidence>
<evidence type="ECO:0000313" key="2">
    <source>
        <dbReference type="EMBL" id="EGZ20361.1"/>
    </source>
</evidence>
<evidence type="ECO:0000256" key="1">
    <source>
        <dbReference type="SAM" id="SignalP"/>
    </source>
</evidence>
<sequence>MRLTETLLAVAVVLLASSDNFAVTASKATTTQDGLYADLYHVEDGAVTDKMHVPLGKVEQYKESDFKQLKGKLGADDEEMPIQKSYELPISFSRSWSVL</sequence>
<dbReference type="KEGG" id="psoj:PHYSODRAFT_328480"/>
<accession>G4Z7F8</accession>
<keyword evidence="3" id="KW-1185">Reference proteome</keyword>
<reference evidence="2 3" key="1">
    <citation type="journal article" date="2006" name="Science">
        <title>Phytophthora genome sequences uncover evolutionary origins and mechanisms of pathogenesis.</title>
        <authorList>
            <person name="Tyler B.M."/>
            <person name="Tripathy S."/>
            <person name="Zhang X."/>
            <person name="Dehal P."/>
            <person name="Jiang R.H."/>
            <person name="Aerts A."/>
            <person name="Arredondo F.D."/>
            <person name="Baxter L."/>
            <person name="Bensasson D."/>
            <person name="Beynon J.L."/>
            <person name="Chapman J."/>
            <person name="Damasceno C.M."/>
            <person name="Dorrance A.E."/>
            <person name="Dou D."/>
            <person name="Dickerman A.W."/>
            <person name="Dubchak I.L."/>
            <person name="Garbelotto M."/>
            <person name="Gijzen M."/>
            <person name="Gordon S.G."/>
            <person name="Govers F."/>
            <person name="Grunwald N.J."/>
            <person name="Huang W."/>
            <person name="Ivors K.L."/>
            <person name="Jones R.W."/>
            <person name="Kamoun S."/>
            <person name="Krampis K."/>
            <person name="Lamour K.H."/>
            <person name="Lee M.K."/>
            <person name="McDonald W.H."/>
            <person name="Medina M."/>
            <person name="Meijer H.J."/>
            <person name="Nordberg E.K."/>
            <person name="Maclean D.J."/>
            <person name="Ospina-Giraldo M.D."/>
            <person name="Morris P.F."/>
            <person name="Phuntumart V."/>
            <person name="Putnam N.H."/>
            <person name="Rash S."/>
            <person name="Rose J.K."/>
            <person name="Sakihama Y."/>
            <person name="Salamov A.A."/>
            <person name="Savidor A."/>
            <person name="Scheuring C.F."/>
            <person name="Smith B.M."/>
            <person name="Sobral B.W."/>
            <person name="Terry A."/>
            <person name="Torto-Alalibo T.A."/>
            <person name="Win J."/>
            <person name="Xu Z."/>
            <person name="Zhang H."/>
            <person name="Grigoriev I.V."/>
            <person name="Rokhsar D.S."/>
            <person name="Boore J.L."/>
        </authorList>
    </citation>
    <scope>NUCLEOTIDE SEQUENCE [LARGE SCALE GENOMIC DNA]</scope>
    <source>
        <strain evidence="2 3">P6497</strain>
    </source>
</reference>
<protein>
    <recommendedName>
        <fullName evidence="4">RxLR effector protein</fullName>
    </recommendedName>
</protein>
<evidence type="ECO:0008006" key="4">
    <source>
        <dbReference type="Google" id="ProtNLM"/>
    </source>
</evidence>
<dbReference type="Proteomes" id="UP000002640">
    <property type="component" value="Unassembled WGS sequence"/>
</dbReference>
<feature type="signal peptide" evidence="1">
    <location>
        <begin position="1"/>
        <end position="18"/>
    </location>
</feature>
<dbReference type="RefSeq" id="XP_009523078.1">
    <property type="nucleotide sequence ID" value="XM_009524783.1"/>
</dbReference>
<organism evidence="2 3">
    <name type="scientific">Phytophthora sojae (strain P6497)</name>
    <name type="common">Soybean stem and root rot agent</name>
    <name type="synonym">Phytophthora megasperma f. sp. glycines</name>
    <dbReference type="NCBI Taxonomy" id="1094619"/>
    <lineage>
        <taxon>Eukaryota</taxon>
        <taxon>Sar</taxon>
        <taxon>Stramenopiles</taxon>
        <taxon>Oomycota</taxon>
        <taxon>Peronosporomycetes</taxon>
        <taxon>Peronosporales</taxon>
        <taxon>Peronosporaceae</taxon>
        <taxon>Phytophthora</taxon>
    </lineage>
</organism>
<dbReference type="EMBL" id="JH159153">
    <property type="protein sequence ID" value="EGZ20361.1"/>
    <property type="molecule type" value="Genomic_DNA"/>
</dbReference>
<gene>
    <name evidence="2" type="ORF">PHYSODRAFT_328480</name>
</gene>
<keyword evidence="1" id="KW-0732">Signal</keyword>
<feature type="chain" id="PRO_5003471793" description="RxLR effector protein" evidence="1">
    <location>
        <begin position="19"/>
        <end position="99"/>
    </location>
</feature>